<reference evidence="8" key="1">
    <citation type="journal article" date="2019" name="Int. J. Syst. Evol. Microbiol.">
        <title>The Global Catalogue of Microorganisms (GCM) 10K type strain sequencing project: providing services to taxonomists for standard genome sequencing and annotation.</title>
        <authorList>
            <consortium name="The Broad Institute Genomics Platform"/>
            <consortium name="The Broad Institute Genome Sequencing Center for Infectious Disease"/>
            <person name="Wu L."/>
            <person name="Ma J."/>
        </authorList>
    </citation>
    <scope>NUCLEOTIDE SEQUENCE [LARGE SCALE GENOMIC DNA]</scope>
    <source>
        <strain evidence="8">NBRC 103166</strain>
    </source>
</reference>
<dbReference type="Gene3D" id="1.10.287.1040">
    <property type="entry name" value="Exonuclease VII, small subunit"/>
    <property type="match status" value="1"/>
</dbReference>
<protein>
    <recommendedName>
        <fullName evidence="6">Exodeoxyribonuclease 7 small subunit</fullName>
        <ecNumber evidence="6">3.1.11.6</ecNumber>
    </recommendedName>
    <alternativeName>
        <fullName evidence="6">Exodeoxyribonuclease VII small subunit</fullName>
        <shortName evidence="6">Exonuclease VII small subunit</shortName>
    </alternativeName>
</protein>
<comment type="subcellular location">
    <subcellularLocation>
        <location evidence="6">Cytoplasm</location>
    </subcellularLocation>
</comment>
<comment type="function">
    <text evidence="6">Bidirectionally degrades single-stranded DNA into large acid-insoluble oligonucleotides, which are then degraded further into small acid-soluble oligonucleotides.</text>
</comment>
<dbReference type="InterPro" id="IPR037004">
    <property type="entry name" value="Exonuc_VII_ssu_sf"/>
</dbReference>
<comment type="catalytic activity">
    <reaction evidence="6">
        <text>Exonucleolytic cleavage in either 5'- to 3'- or 3'- to 5'-direction to yield nucleoside 5'-phosphates.</text>
        <dbReference type="EC" id="3.1.11.6"/>
    </reaction>
</comment>
<dbReference type="InterPro" id="IPR003761">
    <property type="entry name" value="Exonuc_VII_S"/>
</dbReference>
<dbReference type="HAMAP" id="MF_00337">
    <property type="entry name" value="Exonuc_7_S"/>
    <property type="match status" value="1"/>
</dbReference>
<comment type="subunit">
    <text evidence="6">Heterooligomer composed of large and small subunits.</text>
</comment>
<organism evidence="7 8">
    <name type="scientific">Psychromonas marina</name>
    <dbReference type="NCBI Taxonomy" id="88364"/>
    <lineage>
        <taxon>Bacteria</taxon>
        <taxon>Pseudomonadati</taxon>
        <taxon>Pseudomonadota</taxon>
        <taxon>Gammaproteobacteria</taxon>
        <taxon>Alteromonadales</taxon>
        <taxon>Psychromonadaceae</taxon>
        <taxon>Psychromonas</taxon>
    </lineage>
</organism>
<keyword evidence="2 6" id="KW-0963">Cytoplasm</keyword>
<comment type="similarity">
    <text evidence="1 6">Belongs to the XseB family.</text>
</comment>
<dbReference type="SUPFAM" id="SSF116842">
    <property type="entry name" value="XseB-like"/>
    <property type="match status" value="1"/>
</dbReference>
<dbReference type="NCBIfam" id="NF002137">
    <property type="entry name" value="PRK00977.1-1"/>
    <property type="match status" value="1"/>
</dbReference>
<keyword evidence="3 6" id="KW-0540">Nuclease</keyword>
<evidence type="ECO:0000256" key="3">
    <source>
        <dbReference type="ARBA" id="ARBA00022722"/>
    </source>
</evidence>
<sequence>MLKNLENKNMALKKPENMQYEEAIGELEQIVNHLEAGELPLEDALKQFERGISLARSNSQKLQKAQQQVAILMQNDSHSPLQEFSES</sequence>
<evidence type="ECO:0000256" key="5">
    <source>
        <dbReference type="ARBA" id="ARBA00022839"/>
    </source>
</evidence>
<keyword evidence="4 6" id="KW-0378">Hydrolase</keyword>
<name>A0ABQ6E2D3_9GAMM</name>
<evidence type="ECO:0000313" key="7">
    <source>
        <dbReference type="EMBL" id="GLS91597.1"/>
    </source>
</evidence>
<keyword evidence="5 6" id="KW-0269">Exonuclease</keyword>
<gene>
    <name evidence="6 7" type="primary">xseB</name>
    <name evidence="7" type="ORF">GCM10007916_26660</name>
</gene>
<evidence type="ECO:0000313" key="8">
    <source>
        <dbReference type="Proteomes" id="UP001157353"/>
    </source>
</evidence>
<evidence type="ECO:0000256" key="6">
    <source>
        <dbReference type="HAMAP-Rule" id="MF_00337"/>
    </source>
</evidence>
<dbReference type="PANTHER" id="PTHR34137">
    <property type="entry name" value="EXODEOXYRIBONUCLEASE 7 SMALL SUBUNIT"/>
    <property type="match status" value="1"/>
</dbReference>
<dbReference type="NCBIfam" id="NF002140">
    <property type="entry name" value="PRK00977.1-4"/>
    <property type="match status" value="1"/>
</dbReference>
<evidence type="ECO:0000256" key="4">
    <source>
        <dbReference type="ARBA" id="ARBA00022801"/>
    </source>
</evidence>
<dbReference type="NCBIfam" id="TIGR01280">
    <property type="entry name" value="xseB"/>
    <property type="match status" value="1"/>
</dbReference>
<comment type="caution">
    <text evidence="7">The sequence shown here is derived from an EMBL/GenBank/DDBJ whole genome shotgun (WGS) entry which is preliminary data.</text>
</comment>
<dbReference type="EC" id="3.1.11.6" evidence="6"/>
<dbReference type="PANTHER" id="PTHR34137:SF1">
    <property type="entry name" value="EXODEOXYRIBONUCLEASE 7 SMALL SUBUNIT"/>
    <property type="match status" value="1"/>
</dbReference>
<accession>A0ABQ6E2D3</accession>
<dbReference type="Pfam" id="PF02609">
    <property type="entry name" value="Exonuc_VII_S"/>
    <property type="match status" value="1"/>
</dbReference>
<proteinExistence type="inferred from homology"/>
<evidence type="ECO:0000256" key="2">
    <source>
        <dbReference type="ARBA" id="ARBA00022490"/>
    </source>
</evidence>
<dbReference type="Proteomes" id="UP001157353">
    <property type="component" value="Unassembled WGS sequence"/>
</dbReference>
<evidence type="ECO:0000256" key="1">
    <source>
        <dbReference type="ARBA" id="ARBA00009998"/>
    </source>
</evidence>
<dbReference type="EMBL" id="BSPQ01000013">
    <property type="protein sequence ID" value="GLS91597.1"/>
    <property type="molecule type" value="Genomic_DNA"/>
</dbReference>
<keyword evidence="8" id="KW-1185">Reference proteome</keyword>